<dbReference type="Gene3D" id="2.40.160.210">
    <property type="entry name" value="Acyl-CoA thioesterase, double hotdog domain"/>
    <property type="match status" value="1"/>
</dbReference>
<evidence type="ECO:0000256" key="1">
    <source>
        <dbReference type="SAM" id="MobiDB-lite"/>
    </source>
</evidence>
<feature type="compositionally biased region" description="Pro residues" evidence="1">
    <location>
        <begin position="124"/>
        <end position="133"/>
    </location>
</feature>
<sequence length="278" mass="29883">MEEMPPLAFFEATSAGFEPLPFAQSAWSPTMINGPAVCGLLARELENQYCPEGFLPSRLTVDMFRPPLKQTATVVTELVRQGNRIVVADAILRQDGQDMARASAVFLKLSEQPPGERWTRAEAPQPPDVPPAEGPTVPWWNSSDRPDGWTNRISDHQNEGHKKMWQTPLAAVLGEVPSPFVGAAVIGESTSLLTNWGTEGVGFINADLTIALARPAEGLEIGLEADNHLSADGVAVGSATLFDRRGAFGTCLVTALSNAQRAVNFGKGYRHPAEIAAQ</sequence>
<feature type="domain" description="Acyl-CoA thioesterase-like N-terminal HotDog" evidence="2">
    <location>
        <begin position="25"/>
        <end position="106"/>
    </location>
</feature>
<evidence type="ECO:0000313" key="4">
    <source>
        <dbReference type="Proteomes" id="UP001519325"/>
    </source>
</evidence>
<protein>
    <recommendedName>
        <fullName evidence="2">Acyl-CoA thioesterase-like N-terminal HotDog domain-containing protein</fullName>
    </recommendedName>
</protein>
<evidence type="ECO:0000259" key="2">
    <source>
        <dbReference type="Pfam" id="PF13622"/>
    </source>
</evidence>
<dbReference type="InterPro" id="IPR049449">
    <property type="entry name" value="TesB_ACOT8-like_N"/>
</dbReference>
<accession>A0ABS4Q7N2</accession>
<dbReference type="SUPFAM" id="SSF54637">
    <property type="entry name" value="Thioesterase/thiol ester dehydrase-isomerase"/>
    <property type="match status" value="1"/>
</dbReference>
<dbReference type="Pfam" id="PF13622">
    <property type="entry name" value="4HBT_3"/>
    <property type="match status" value="1"/>
</dbReference>
<organism evidence="3 4">
    <name type="scientific">Nocardia goodfellowii</name>
    <dbReference type="NCBI Taxonomy" id="882446"/>
    <lineage>
        <taxon>Bacteria</taxon>
        <taxon>Bacillati</taxon>
        <taxon>Actinomycetota</taxon>
        <taxon>Actinomycetes</taxon>
        <taxon>Mycobacteriales</taxon>
        <taxon>Nocardiaceae</taxon>
        <taxon>Nocardia</taxon>
    </lineage>
</organism>
<dbReference type="InterPro" id="IPR042171">
    <property type="entry name" value="Acyl-CoA_hotdog"/>
</dbReference>
<name>A0ABS4Q7N2_9NOCA</name>
<feature type="region of interest" description="Disordered" evidence="1">
    <location>
        <begin position="113"/>
        <end position="152"/>
    </location>
</feature>
<dbReference type="EMBL" id="JAGGMR010000001">
    <property type="protein sequence ID" value="MBP2187696.1"/>
    <property type="molecule type" value="Genomic_DNA"/>
</dbReference>
<evidence type="ECO:0000313" key="3">
    <source>
        <dbReference type="EMBL" id="MBP2187696.1"/>
    </source>
</evidence>
<gene>
    <name evidence="3" type="ORF">BJ987_000597</name>
</gene>
<proteinExistence type="predicted"/>
<dbReference type="InterPro" id="IPR029069">
    <property type="entry name" value="HotDog_dom_sf"/>
</dbReference>
<dbReference type="Proteomes" id="UP001519325">
    <property type="component" value="Unassembled WGS sequence"/>
</dbReference>
<comment type="caution">
    <text evidence="3">The sequence shown here is derived from an EMBL/GenBank/DDBJ whole genome shotgun (WGS) entry which is preliminary data.</text>
</comment>
<dbReference type="RefSeq" id="WP_245365792.1">
    <property type="nucleotide sequence ID" value="NZ_JAGGMR010000001.1"/>
</dbReference>
<reference evidence="3 4" key="1">
    <citation type="submission" date="2021-03" db="EMBL/GenBank/DDBJ databases">
        <title>Sequencing the genomes of 1000 actinobacteria strains.</title>
        <authorList>
            <person name="Klenk H.-P."/>
        </authorList>
    </citation>
    <scope>NUCLEOTIDE SEQUENCE [LARGE SCALE GENOMIC DNA]</scope>
    <source>
        <strain evidence="3 4">DSM 45516</strain>
    </source>
</reference>
<keyword evidence="4" id="KW-1185">Reference proteome</keyword>